<dbReference type="EMBL" id="CP155447">
    <property type="protein sequence ID" value="XBH06464.1"/>
    <property type="molecule type" value="Genomic_DNA"/>
</dbReference>
<accession>A0AAU7CMB2</accession>
<organism evidence="1">
    <name type="scientific">Singulisphaera sp. Ch08</name>
    <dbReference type="NCBI Taxonomy" id="3120278"/>
    <lineage>
        <taxon>Bacteria</taxon>
        <taxon>Pseudomonadati</taxon>
        <taxon>Planctomycetota</taxon>
        <taxon>Planctomycetia</taxon>
        <taxon>Isosphaerales</taxon>
        <taxon>Isosphaeraceae</taxon>
        <taxon>Singulisphaera</taxon>
    </lineage>
</organism>
<reference evidence="1" key="1">
    <citation type="submission" date="2024-05" db="EMBL/GenBank/DDBJ databases">
        <title>Planctomycetes of the genus Singulisphaera possess chitinolytic capabilities.</title>
        <authorList>
            <person name="Ivanova A."/>
        </authorList>
    </citation>
    <scope>NUCLEOTIDE SEQUENCE</scope>
    <source>
        <strain evidence="1">Ch08T</strain>
    </source>
</reference>
<name>A0AAU7CMB2_9BACT</name>
<gene>
    <name evidence="1" type="ORF">V5E97_10625</name>
</gene>
<proteinExistence type="predicted"/>
<protein>
    <submittedName>
        <fullName evidence="1">Uncharacterized protein</fullName>
    </submittedName>
</protein>
<evidence type="ECO:0000313" key="1">
    <source>
        <dbReference type="EMBL" id="XBH06464.1"/>
    </source>
</evidence>
<dbReference type="AlphaFoldDB" id="A0AAU7CMB2"/>
<dbReference type="RefSeq" id="WP_406699314.1">
    <property type="nucleotide sequence ID" value="NZ_CP155447.1"/>
</dbReference>
<sequence length="57" mass="6536">MDHLDCVARLLGIERSGAYRRFLRRVAGRGQRWSWDEPILTELIADAGGRVARILEL</sequence>